<feature type="domain" description="Phospholipid/glycerol acyltransferase" evidence="3">
    <location>
        <begin position="56"/>
        <end position="167"/>
    </location>
</feature>
<dbReference type="InterPro" id="IPR002123">
    <property type="entry name" value="Plipid/glycerol_acylTrfase"/>
</dbReference>
<keyword evidence="2" id="KW-0012">Acyltransferase</keyword>
<dbReference type="Pfam" id="PF01553">
    <property type="entry name" value="Acyltransferase"/>
    <property type="match status" value="1"/>
</dbReference>
<sequence length="222" mass="23826">MTESDNQERLLADHMRARAGAPGAAQTILKLALRLPMMAWRTRVESLDRIPAAGPAVIASNHGSYLDHFFLAYRMPRPVNFMAAAELFRSPLAGRILSSLGAFPVKRGSHDHDAIQTAETIIARGGVVVMYPQGGIRPSLAGPPKVGVGLLALKTGAPVVPAAIIDATTLHRAGFLRLRRMAVRFGDSIRHSAEPAADFAAAEAASFRVWDAIVELNFSDRG</sequence>
<dbReference type="GO" id="GO:0006654">
    <property type="term" value="P:phosphatidic acid biosynthetic process"/>
    <property type="evidence" value="ECO:0007669"/>
    <property type="project" value="TreeGrafter"/>
</dbReference>
<reference evidence="4" key="1">
    <citation type="submission" date="2020-05" db="EMBL/GenBank/DDBJ databases">
        <authorList>
            <person name="Chiriac C."/>
            <person name="Salcher M."/>
            <person name="Ghai R."/>
            <person name="Kavagutti S V."/>
        </authorList>
    </citation>
    <scope>NUCLEOTIDE SEQUENCE</scope>
</reference>
<evidence type="ECO:0000259" key="3">
    <source>
        <dbReference type="SMART" id="SM00563"/>
    </source>
</evidence>
<dbReference type="PANTHER" id="PTHR10434">
    <property type="entry name" value="1-ACYL-SN-GLYCEROL-3-PHOSPHATE ACYLTRANSFERASE"/>
    <property type="match status" value="1"/>
</dbReference>
<dbReference type="CDD" id="cd07989">
    <property type="entry name" value="LPLAT_AGPAT-like"/>
    <property type="match status" value="1"/>
</dbReference>
<evidence type="ECO:0000256" key="1">
    <source>
        <dbReference type="ARBA" id="ARBA00022679"/>
    </source>
</evidence>
<dbReference type="SMART" id="SM00563">
    <property type="entry name" value="PlsC"/>
    <property type="match status" value="1"/>
</dbReference>
<dbReference type="GO" id="GO:0003841">
    <property type="term" value="F:1-acylglycerol-3-phosphate O-acyltransferase activity"/>
    <property type="evidence" value="ECO:0007669"/>
    <property type="project" value="TreeGrafter"/>
</dbReference>
<evidence type="ECO:0000313" key="4">
    <source>
        <dbReference type="EMBL" id="CAB4341917.1"/>
    </source>
</evidence>
<name>A0A6J5ZM43_9ZZZZ</name>
<dbReference type="PANTHER" id="PTHR10434:SF11">
    <property type="entry name" value="1-ACYL-SN-GLYCEROL-3-PHOSPHATE ACYLTRANSFERASE"/>
    <property type="match status" value="1"/>
</dbReference>
<dbReference type="SUPFAM" id="SSF69593">
    <property type="entry name" value="Glycerol-3-phosphate (1)-acyltransferase"/>
    <property type="match status" value="1"/>
</dbReference>
<evidence type="ECO:0000256" key="2">
    <source>
        <dbReference type="ARBA" id="ARBA00023315"/>
    </source>
</evidence>
<keyword evidence="1" id="KW-0808">Transferase</keyword>
<dbReference type="EMBL" id="CAESAN010000042">
    <property type="protein sequence ID" value="CAB4341917.1"/>
    <property type="molecule type" value="Genomic_DNA"/>
</dbReference>
<protein>
    <submittedName>
        <fullName evidence="4">Unannotated protein</fullName>
    </submittedName>
</protein>
<proteinExistence type="predicted"/>
<gene>
    <name evidence="4" type="ORF">UFOPK3547_00654</name>
</gene>
<dbReference type="AlphaFoldDB" id="A0A6J5ZM43"/>
<organism evidence="4">
    <name type="scientific">freshwater metagenome</name>
    <dbReference type="NCBI Taxonomy" id="449393"/>
    <lineage>
        <taxon>unclassified sequences</taxon>
        <taxon>metagenomes</taxon>
        <taxon>ecological metagenomes</taxon>
    </lineage>
</organism>
<accession>A0A6J5ZM43</accession>